<feature type="transmembrane region" description="Helical" evidence="7">
    <location>
        <begin position="144"/>
        <end position="164"/>
    </location>
</feature>
<organism evidence="8 9">
    <name type="scientific">Araneus ventricosus</name>
    <name type="common">Orbweaver spider</name>
    <name type="synonym">Epeira ventricosa</name>
    <dbReference type="NCBI Taxonomy" id="182803"/>
    <lineage>
        <taxon>Eukaryota</taxon>
        <taxon>Metazoa</taxon>
        <taxon>Ecdysozoa</taxon>
        <taxon>Arthropoda</taxon>
        <taxon>Chelicerata</taxon>
        <taxon>Arachnida</taxon>
        <taxon>Araneae</taxon>
        <taxon>Araneomorphae</taxon>
        <taxon>Entelegynae</taxon>
        <taxon>Araneoidea</taxon>
        <taxon>Araneidae</taxon>
        <taxon>Araneus</taxon>
    </lineage>
</organism>
<reference evidence="8 9" key="1">
    <citation type="journal article" date="2019" name="Sci. Rep.">
        <title>Orb-weaving spider Araneus ventricosus genome elucidates the spidroin gene catalogue.</title>
        <authorList>
            <person name="Kono N."/>
            <person name="Nakamura H."/>
            <person name="Ohtoshi R."/>
            <person name="Moran D.A.P."/>
            <person name="Shinohara A."/>
            <person name="Yoshida Y."/>
            <person name="Fujiwara M."/>
            <person name="Mori M."/>
            <person name="Tomita M."/>
            <person name="Arakawa K."/>
        </authorList>
    </citation>
    <scope>NUCLEOTIDE SEQUENCE [LARGE SCALE GENOMIC DNA]</scope>
</reference>
<evidence type="ECO:0000256" key="1">
    <source>
        <dbReference type="ARBA" id="ARBA00004141"/>
    </source>
</evidence>
<evidence type="ECO:0000256" key="5">
    <source>
        <dbReference type="ARBA" id="ARBA00023136"/>
    </source>
</evidence>
<dbReference type="GO" id="GO:0005886">
    <property type="term" value="C:plasma membrane"/>
    <property type="evidence" value="ECO:0007669"/>
    <property type="project" value="TreeGrafter"/>
</dbReference>
<dbReference type="PANTHER" id="PTHR15876">
    <property type="entry name" value="TRANSMEMBRANE PROTEIN ADIPOCYTE-ASSOCIATED 1"/>
    <property type="match status" value="1"/>
</dbReference>
<comment type="subcellular location">
    <subcellularLocation>
        <location evidence="1">Membrane</location>
        <topology evidence="1">Multi-pass membrane protein</topology>
    </subcellularLocation>
</comment>
<protein>
    <submittedName>
        <fullName evidence="8">Transmembrane protein adipocyte-associated 1</fullName>
    </submittedName>
</protein>
<dbReference type="Proteomes" id="UP000499080">
    <property type="component" value="Unassembled WGS sequence"/>
</dbReference>
<feature type="transmembrane region" description="Helical" evidence="7">
    <location>
        <begin position="218"/>
        <end position="243"/>
    </location>
</feature>
<feature type="transmembrane region" description="Helical" evidence="7">
    <location>
        <begin position="107"/>
        <end position="132"/>
    </location>
</feature>
<dbReference type="EMBL" id="BGPR01001550">
    <property type="protein sequence ID" value="GBM56533.1"/>
    <property type="molecule type" value="Genomic_DNA"/>
</dbReference>
<evidence type="ECO:0000256" key="2">
    <source>
        <dbReference type="ARBA" id="ARBA00010125"/>
    </source>
</evidence>
<keyword evidence="5 7" id="KW-0472">Membrane</keyword>
<gene>
    <name evidence="8" type="primary">tpra1</name>
    <name evidence="8" type="ORF">AVEN_140601_1</name>
</gene>
<dbReference type="PANTHER" id="PTHR15876:SF8">
    <property type="entry name" value="TRANSMEMBRANE PROTEIN ADIPOCYTE-ASSOCIATED 1"/>
    <property type="match status" value="1"/>
</dbReference>
<evidence type="ECO:0000313" key="9">
    <source>
        <dbReference type="Proteomes" id="UP000499080"/>
    </source>
</evidence>
<dbReference type="InterPro" id="IPR018781">
    <property type="entry name" value="TPRA1/CAND2/CAND8"/>
</dbReference>
<evidence type="ECO:0000256" key="7">
    <source>
        <dbReference type="SAM" id="Phobius"/>
    </source>
</evidence>
<feature type="transmembrane region" description="Helical" evidence="7">
    <location>
        <begin position="255"/>
        <end position="279"/>
    </location>
</feature>
<proteinExistence type="inferred from homology"/>
<evidence type="ECO:0000256" key="4">
    <source>
        <dbReference type="ARBA" id="ARBA00022989"/>
    </source>
</evidence>
<dbReference type="GO" id="GO:0004930">
    <property type="term" value="F:G protein-coupled receptor activity"/>
    <property type="evidence" value="ECO:0007669"/>
    <property type="project" value="TreeGrafter"/>
</dbReference>
<feature type="transmembrane region" description="Helical" evidence="7">
    <location>
        <begin position="67"/>
        <end position="87"/>
    </location>
</feature>
<feature type="transmembrane region" description="Helical" evidence="7">
    <location>
        <begin position="176"/>
        <end position="198"/>
    </location>
</feature>
<sequence>MNVNHGHNFFINTDSEHPGEHETFSALQGTMESLWGDLYSANGTPATNVEEGFCKLILYQEIVHTGIRIWDISILVPNVLFLLFMLIRCNRARLKLRATNSPIFSTFYILVALNAAVSVLRCIVAMTVNAAIPINEITDKVLWVVVRCFLLATEISVLIFGLAFGHLDSQTSIRRILLVTSCVSLLYSGLQGALEITVPDETFFSLYKQKGLFGHGGMLFWFISSIVFSLVYLTVLILPWTTLRDRLALPSKPSFYWYILFLDLLNIFQAIGSGLLYYRQEPGLCVVDVTAYVYFTIFTPLVYRTFLADFFSVTQPSIMFSYKAQVDDVVEDDNVSLPHQLSCSSLKTDSDYIYQNNSLYDSTHFDAANINPLYIHSLQSPDSFNGFEAPSMAGSINSSPAPQQQYQQIPASSNVKKTSP</sequence>
<evidence type="ECO:0000256" key="3">
    <source>
        <dbReference type="ARBA" id="ARBA00022692"/>
    </source>
</evidence>
<feature type="region of interest" description="Disordered" evidence="6">
    <location>
        <begin position="390"/>
        <end position="420"/>
    </location>
</feature>
<evidence type="ECO:0000256" key="6">
    <source>
        <dbReference type="SAM" id="MobiDB-lite"/>
    </source>
</evidence>
<accession>A0A4Y2GSM9</accession>
<dbReference type="AlphaFoldDB" id="A0A4Y2GSM9"/>
<feature type="transmembrane region" description="Helical" evidence="7">
    <location>
        <begin position="291"/>
        <end position="313"/>
    </location>
</feature>
<keyword evidence="3 7" id="KW-0812">Transmembrane</keyword>
<keyword evidence="4 7" id="KW-1133">Transmembrane helix</keyword>
<name>A0A4Y2GSM9_ARAVE</name>
<feature type="compositionally biased region" description="Low complexity" evidence="6">
    <location>
        <begin position="398"/>
        <end position="413"/>
    </location>
</feature>
<evidence type="ECO:0000313" key="8">
    <source>
        <dbReference type="EMBL" id="GBM56533.1"/>
    </source>
</evidence>
<keyword evidence="9" id="KW-1185">Reference proteome</keyword>
<comment type="caution">
    <text evidence="8">The sequence shown here is derived from an EMBL/GenBank/DDBJ whole genome shotgun (WGS) entry which is preliminary data.</text>
</comment>
<dbReference type="Pfam" id="PF10160">
    <property type="entry name" value="Tmemb_40"/>
    <property type="match status" value="1"/>
</dbReference>
<comment type="similarity">
    <text evidence="2">Belongs to the UPF0359 family.</text>
</comment>
<dbReference type="OrthoDB" id="10027388at2759"/>